<comment type="caution">
    <text evidence="2">The sequence shown here is derived from an EMBL/GenBank/DDBJ whole genome shotgun (WGS) entry which is preliminary data.</text>
</comment>
<dbReference type="Proteomes" id="UP000036850">
    <property type="component" value="Unassembled WGS sequence"/>
</dbReference>
<dbReference type="PANTHER" id="PTHR11261:SF3">
    <property type="entry name" value="RETINOL-BINDING PROTEIN 3"/>
    <property type="match status" value="1"/>
</dbReference>
<evidence type="ECO:0000313" key="3">
    <source>
        <dbReference type="Proteomes" id="UP000036850"/>
    </source>
</evidence>
<dbReference type="SUPFAM" id="SSF52096">
    <property type="entry name" value="ClpP/crotonase"/>
    <property type="match status" value="1"/>
</dbReference>
<proteinExistence type="predicted"/>
<sequence length="84" mass="9359">MQLLFDEKLLLNSLYFREDDETTDFYVLDEVGGTKMPDVPLYVLTSSKTYSGAEEFSYNMLTRKRATLVGETTGGAANPGGCFQ</sequence>
<name>A0A0L0ESR7_9GAMM</name>
<dbReference type="PANTHER" id="PTHR11261">
    <property type="entry name" value="INTERPHOTORECEPTOR RETINOID-BINDING PROTEIN"/>
    <property type="match status" value="1"/>
</dbReference>
<organism evidence="2 3">
    <name type="scientific">Pseudoalteromonas rubra</name>
    <dbReference type="NCBI Taxonomy" id="43658"/>
    <lineage>
        <taxon>Bacteria</taxon>
        <taxon>Pseudomonadati</taxon>
        <taxon>Pseudomonadota</taxon>
        <taxon>Gammaproteobacteria</taxon>
        <taxon>Alteromonadales</taxon>
        <taxon>Pseudoalteromonadaceae</taxon>
        <taxon>Pseudoalteromonas</taxon>
    </lineage>
</organism>
<dbReference type="Pfam" id="PF03572">
    <property type="entry name" value="Peptidase_S41"/>
    <property type="match status" value="1"/>
</dbReference>
<dbReference type="GO" id="GO:0008236">
    <property type="term" value="F:serine-type peptidase activity"/>
    <property type="evidence" value="ECO:0007669"/>
    <property type="project" value="InterPro"/>
</dbReference>
<dbReference type="InterPro" id="IPR029045">
    <property type="entry name" value="ClpP/crotonase-like_dom_sf"/>
</dbReference>
<dbReference type="InterPro" id="IPR005151">
    <property type="entry name" value="Tail-specific_protease"/>
</dbReference>
<gene>
    <name evidence="2" type="ORF">AC626_10640</name>
</gene>
<dbReference type="EMBL" id="LFZX01000068">
    <property type="protein sequence ID" value="KNC67459.1"/>
    <property type="molecule type" value="Genomic_DNA"/>
</dbReference>
<evidence type="ECO:0000313" key="2">
    <source>
        <dbReference type="EMBL" id="KNC67459.1"/>
    </source>
</evidence>
<evidence type="ECO:0000259" key="1">
    <source>
        <dbReference type="Pfam" id="PF03572"/>
    </source>
</evidence>
<protein>
    <recommendedName>
        <fullName evidence="1">Tail specific protease domain-containing protein</fullName>
    </recommendedName>
</protein>
<reference evidence="3" key="1">
    <citation type="submission" date="2015-07" db="EMBL/GenBank/DDBJ databases">
        <title>Draft genome sequence of a Pseudoalteromonas rubra strain, OCN096, isolated from Kaneohe Bay, Oahu, Hawaii.</title>
        <authorList>
            <person name="Beurmann S."/>
            <person name="Ushijima B."/>
            <person name="Belcaid M."/>
            <person name="Callahan S.M."/>
            <person name="Aeby G.S."/>
        </authorList>
    </citation>
    <scope>NUCLEOTIDE SEQUENCE [LARGE SCALE GENOMIC DNA]</scope>
    <source>
        <strain evidence="3">OCN096</strain>
    </source>
</reference>
<dbReference type="OrthoDB" id="9758793at2"/>
<dbReference type="PATRIC" id="fig|43658.6.peg.5031"/>
<dbReference type="AlphaFoldDB" id="A0A0L0ESR7"/>
<dbReference type="Gene3D" id="3.90.226.10">
    <property type="entry name" value="2-enoyl-CoA Hydratase, Chain A, domain 1"/>
    <property type="match status" value="1"/>
</dbReference>
<feature type="domain" description="Tail specific protease" evidence="1">
    <location>
        <begin position="31"/>
        <end position="76"/>
    </location>
</feature>
<accession>A0A0L0ESR7</accession>
<dbReference type="GO" id="GO:0006508">
    <property type="term" value="P:proteolysis"/>
    <property type="evidence" value="ECO:0007669"/>
    <property type="project" value="InterPro"/>
</dbReference>